<evidence type="ECO:0000256" key="1">
    <source>
        <dbReference type="SAM" id="MobiDB-lite"/>
    </source>
</evidence>
<feature type="compositionally biased region" description="Polar residues" evidence="1">
    <location>
        <begin position="55"/>
        <end position="69"/>
    </location>
</feature>
<feature type="signal peptide" evidence="2">
    <location>
        <begin position="1"/>
        <end position="20"/>
    </location>
</feature>
<keyword evidence="2" id="KW-0732">Signal</keyword>
<sequence length="82" mass="8397">MGFVLSAMIFLTSTGFLVNAAVAPAPTAAIASFPTPASSEGSGWLPQLSHEFSDEGTTPSASLRATVNNAPADERNSTNARD</sequence>
<proteinExistence type="predicted"/>
<protein>
    <recommendedName>
        <fullName evidence="5">Secreted protein</fullName>
    </recommendedName>
</protein>
<comment type="caution">
    <text evidence="3">The sequence shown here is derived from an EMBL/GenBank/DDBJ whole genome shotgun (WGS) entry which is preliminary data.</text>
</comment>
<evidence type="ECO:0000313" key="4">
    <source>
        <dbReference type="Proteomes" id="UP000054977"/>
    </source>
</evidence>
<feature type="compositionally biased region" description="Basic and acidic residues" evidence="1">
    <location>
        <begin position="72"/>
        <end position="82"/>
    </location>
</feature>
<feature type="region of interest" description="Disordered" evidence="1">
    <location>
        <begin position="34"/>
        <end position="82"/>
    </location>
</feature>
<dbReference type="Proteomes" id="UP000054977">
    <property type="component" value="Unassembled WGS sequence"/>
</dbReference>
<feature type="chain" id="PRO_5011118148" description="Secreted protein" evidence="2">
    <location>
        <begin position="21"/>
        <end position="82"/>
    </location>
</feature>
<evidence type="ECO:0000256" key="2">
    <source>
        <dbReference type="SAM" id="SignalP"/>
    </source>
</evidence>
<dbReference type="EMBL" id="FCNW02000023">
    <property type="protein sequence ID" value="SAL50317.1"/>
    <property type="molecule type" value="Genomic_DNA"/>
</dbReference>
<name>A0A158I1J3_9BURK</name>
<dbReference type="AlphaFoldDB" id="A0A158I1J3"/>
<gene>
    <name evidence="3" type="ORF">AWB65_04083</name>
</gene>
<evidence type="ECO:0000313" key="3">
    <source>
        <dbReference type="EMBL" id="SAL50317.1"/>
    </source>
</evidence>
<organism evidence="3 4">
    <name type="scientific">Caballeronia humi</name>
    <dbReference type="NCBI Taxonomy" id="326474"/>
    <lineage>
        <taxon>Bacteria</taxon>
        <taxon>Pseudomonadati</taxon>
        <taxon>Pseudomonadota</taxon>
        <taxon>Betaproteobacteria</taxon>
        <taxon>Burkholderiales</taxon>
        <taxon>Burkholderiaceae</taxon>
        <taxon>Caballeronia</taxon>
    </lineage>
</organism>
<evidence type="ECO:0008006" key="5">
    <source>
        <dbReference type="Google" id="ProtNLM"/>
    </source>
</evidence>
<keyword evidence="4" id="KW-1185">Reference proteome</keyword>
<reference evidence="3" key="1">
    <citation type="submission" date="2016-01" db="EMBL/GenBank/DDBJ databases">
        <authorList>
            <person name="Peeters C."/>
        </authorList>
    </citation>
    <scope>NUCLEOTIDE SEQUENCE [LARGE SCALE GENOMIC DNA]</scope>
    <source>
        <strain evidence="3">LMG 22934</strain>
    </source>
</reference>
<accession>A0A158I1J3</accession>